<feature type="domain" description="PapC N-terminal" evidence="9">
    <location>
        <begin position="30"/>
        <end position="91"/>
    </location>
</feature>
<accession>A0A379X095</accession>
<evidence type="ECO:0000313" key="11">
    <source>
        <dbReference type="Proteomes" id="UP000254712"/>
    </source>
</evidence>
<evidence type="ECO:0000256" key="5">
    <source>
        <dbReference type="ARBA" id="ARBA00022729"/>
    </source>
</evidence>
<dbReference type="AlphaFoldDB" id="A0A379X095"/>
<comment type="subcellular location">
    <subcellularLocation>
        <location evidence="1">Cell outer membrane</location>
        <topology evidence="1">Multi-pass membrane protein</topology>
    </subcellularLocation>
</comment>
<proteinExistence type="inferred from homology"/>
<evidence type="ECO:0000256" key="3">
    <source>
        <dbReference type="ARBA" id="ARBA00022448"/>
    </source>
</evidence>
<evidence type="ECO:0000256" key="1">
    <source>
        <dbReference type="ARBA" id="ARBA00004571"/>
    </source>
</evidence>
<keyword evidence="7" id="KW-0998">Cell outer membrane</keyword>
<reference evidence="10 11" key="1">
    <citation type="submission" date="2018-06" db="EMBL/GenBank/DDBJ databases">
        <authorList>
            <consortium name="Pathogen Informatics"/>
            <person name="Doyle S."/>
        </authorList>
    </citation>
    <scope>NUCLEOTIDE SEQUENCE [LARGE SCALE GENOMIC DNA]</scope>
    <source>
        <strain evidence="10 11">NCTC8261</strain>
    </source>
</reference>
<keyword evidence="5 8" id="KW-0732">Signal</keyword>
<evidence type="ECO:0000256" key="4">
    <source>
        <dbReference type="ARBA" id="ARBA00022692"/>
    </source>
</evidence>
<dbReference type="GO" id="GO:0009297">
    <property type="term" value="P:pilus assembly"/>
    <property type="evidence" value="ECO:0007669"/>
    <property type="project" value="InterPro"/>
</dbReference>
<dbReference type="SUPFAM" id="SSF141729">
    <property type="entry name" value="FimD N-terminal domain-like"/>
    <property type="match status" value="1"/>
</dbReference>
<dbReference type="PANTHER" id="PTHR30451:SF20">
    <property type="entry name" value="FIMBRIAE USHER"/>
    <property type="match status" value="1"/>
</dbReference>
<dbReference type="InterPro" id="IPR025885">
    <property type="entry name" value="PapC_N"/>
</dbReference>
<dbReference type="Gene3D" id="3.10.20.410">
    <property type="match status" value="1"/>
</dbReference>
<dbReference type="GO" id="GO:0015473">
    <property type="term" value="F:fimbrial usher porin activity"/>
    <property type="evidence" value="ECO:0007669"/>
    <property type="project" value="InterPro"/>
</dbReference>
<sequence>MSPTINLNHKSLALLIAIVCSGSAQGEEYYFDPALLQGATYGQNIARFNEQQTPSGDYLADVYVNGTLVTSSTNIRFNAVKEGQQTEPCLPYR</sequence>
<keyword evidence="6" id="KW-0472">Membrane</keyword>
<dbReference type="Proteomes" id="UP000254712">
    <property type="component" value="Unassembled WGS sequence"/>
</dbReference>
<dbReference type="EMBL" id="UGXT01000002">
    <property type="protein sequence ID" value="SUH39308.1"/>
    <property type="molecule type" value="Genomic_DNA"/>
</dbReference>
<protein>
    <submittedName>
        <fullName evidence="10">Fimbrial outer membrane usher protein StbC</fullName>
    </submittedName>
</protein>
<dbReference type="GO" id="GO:0009279">
    <property type="term" value="C:cell outer membrane"/>
    <property type="evidence" value="ECO:0007669"/>
    <property type="project" value="UniProtKB-SubCell"/>
</dbReference>
<feature type="chain" id="PRO_5016954199" evidence="8">
    <location>
        <begin position="27"/>
        <end position="93"/>
    </location>
</feature>
<keyword evidence="3" id="KW-0813">Transport</keyword>
<dbReference type="InterPro" id="IPR037224">
    <property type="entry name" value="PapC_N_sf"/>
</dbReference>
<keyword evidence="4" id="KW-0812">Transmembrane</keyword>
<evidence type="ECO:0000256" key="6">
    <source>
        <dbReference type="ARBA" id="ARBA00023136"/>
    </source>
</evidence>
<dbReference type="PANTHER" id="PTHR30451">
    <property type="entry name" value="OUTER MEMBRANE USHER PROTEIN"/>
    <property type="match status" value="1"/>
</dbReference>
<comment type="similarity">
    <text evidence="2">Belongs to the fimbrial export usher family.</text>
</comment>
<dbReference type="InterPro" id="IPR000015">
    <property type="entry name" value="Fimb_usher"/>
</dbReference>
<name>A0A379X095_SALET</name>
<evidence type="ECO:0000259" key="9">
    <source>
        <dbReference type="Pfam" id="PF13954"/>
    </source>
</evidence>
<evidence type="ECO:0000256" key="7">
    <source>
        <dbReference type="ARBA" id="ARBA00023237"/>
    </source>
</evidence>
<organism evidence="10 11">
    <name type="scientific">Salmonella enterica I</name>
    <dbReference type="NCBI Taxonomy" id="59201"/>
    <lineage>
        <taxon>Bacteria</taxon>
        <taxon>Pseudomonadati</taxon>
        <taxon>Pseudomonadota</taxon>
        <taxon>Gammaproteobacteria</taxon>
        <taxon>Enterobacterales</taxon>
        <taxon>Enterobacteriaceae</taxon>
        <taxon>Salmonella</taxon>
    </lineage>
</organism>
<evidence type="ECO:0000256" key="2">
    <source>
        <dbReference type="ARBA" id="ARBA00008064"/>
    </source>
</evidence>
<evidence type="ECO:0000256" key="8">
    <source>
        <dbReference type="SAM" id="SignalP"/>
    </source>
</evidence>
<dbReference type="Pfam" id="PF13954">
    <property type="entry name" value="PapC_N"/>
    <property type="match status" value="1"/>
</dbReference>
<evidence type="ECO:0000313" key="10">
    <source>
        <dbReference type="EMBL" id="SUH39308.1"/>
    </source>
</evidence>
<feature type="signal peptide" evidence="8">
    <location>
        <begin position="1"/>
        <end position="26"/>
    </location>
</feature>
<gene>
    <name evidence="10" type="ORF">NCTC8261_05660</name>
</gene>